<evidence type="ECO:0000259" key="1">
    <source>
        <dbReference type="PROSITE" id="PS51186"/>
    </source>
</evidence>
<dbReference type="Gene3D" id="3.40.630.30">
    <property type="match status" value="1"/>
</dbReference>
<dbReference type="EMBL" id="LR797253">
    <property type="protein sequence ID" value="CAB4197150.1"/>
    <property type="molecule type" value="Genomic_DNA"/>
</dbReference>
<dbReference type="PROSITE" id="PS51186">
    <property type="entry name" value="GNAT"/>
    <property type="match status" value="1"/>
</dbReference>
<organism evidence="2">
    <name type="scientific">uncultured Caudovirales phage</name>
    <dbReference type="NCBI Taxonomy" id="2100421"/>
    <lineage>
        <taxon>Viruses</taxon>
        <taxon>Duplodnaviria</taxon>
        <taxon>Heunggongvirae</taxon>
        <taxon>Uroviricota</taxon>
        <taxon>Caudoviricetes</taxon>
        <taxon>Peduoviridae</taxon>
        <taxon>Maltschvirus</taxon>
        <taxon>Maltschvirus maltsch</taxon>
    </lineage>
</organism>
<dbReference type="InterPro" id="IPR000182">
    <property type="entry name" value="GNAT_dom"/>
</dbReference>
<gene>
    <name evidence="2" type="ORF">UFOVP1304_24</name>
</gene>
<evidence type="ECO:0000313" key="2">
    <source>
        <dbReference type="EMBL" id="CAB4197150.1"/>
    </source>
</evidence>
<protein>
    <recommendedName>
        <fullName evidence="1">N-acetyltransferase domain-containing protein</fullName>
    </recommendedName>
</protein>
<accession>A0A6J5RI36</accession>
<dbReference type="InterPro" id="IPR016181">
    <property type="entry name" value="Acyl_CoA_acyltransferase"/>
</dbReference>
<name>A0A6J5RI36_9CAUD</name>
<dbReference type="SUPFAM" id="SSF55729">
    <property type="entry name" value="Acyl-CoA N-acyltransferases (Nat)"/>
    <property type="match status" value="1"/>
</dbReference>
<reference evidence="2" key="1">
    <citation type="submission" date="2020-05" db="EMBL/GenBank/DDBJ databases">
        <authorList>
            <person name="Chiriac C."/>
            <person name="Salcher M."/>
            <person name="Ghai R."/>
            <person name="Kavagutti S V."/>
        </authorList>
    </citation>
    <scope>NUCLEOTIDE SEQUENCE</scope>
</reference>
<feature type="domain" description="N-acetyltransferase" evidence="1">
    <location>
        <begin position="63"/>
        <end position="203"/>
    </location>
</feature>
<proteinExistence type="predicted"/>
<sequence>MIPFMHEKLRMALASYLGKTITPDVAVLIETYVMGATDFSYAPSLFGSRKYKKMTFQCERFADIVGDLEKCHRQHYCETELYRRGLPLDPKYDQICDLERMGQAVQFTARTESGDLAGNILMYINTSLHTDSLIANEDTLYIKPEYRKGFMAVRFMQFVEDSLQLIGVKEIFTDSKTVNSAHRLVEYLGYKHVANRYAKVFGE</sequence>
<dbReference type="GO" id="GO:0016747">
    <property type="term" value="F:acyltransferase activity, transferring groups other than amino-acyl groups"/>
    <property type="evidence" value="ECO:0007669"/>
    <property type="project" value="InterPro"/>
</dbReference>